<accession>A0A5J6FDF3</accession>
<dbReference type="EMBL" id="CP023702">
    <property type="protein sequence ID" value="QEU72890.1"/>
    <property type="molecule type" value="Genomic_DNA"/>
</dbReference>
<keyword evidence="1" id="KW-1133">Transmembrane helix</keyword>
<dbReference type="RefSeq" id="WP_150488219.1">
    <property type="nucleotide sequence ID" value="NZ_BMUV01000016.1"/>
</dbReference>
<name>A0A5J6FDF3_9ACTN</name>
<evidence type="ECO:0000313" key="2">
    <source>
        <dbReference type="EMBL" id="QEU72890.1"/>
    </source>
</evidence>
<feature type="transmembrane region" description="Helical" evidence="1">
    <location>
        <begin position="6"/>
        <end position="26"/>
    </location>
</feature>
<protein>
    <recommendedName>
        <fullName evidence="4">DUF3592 domain-containing protein</fullName>
    </recommendedName>
</protein>
<proteinExistence type="predicted"/>
<evidence type="ECO:0000313" key="3">
    <source>
        <dbReference type="Proteomes" id="UP000326178"/>
    </source>
</evidence>
<dbReference type="KEGG" id="snk:CP967_13540"/>
<dbReference type="Proteomes" id="UP000326178">
    <property type="component" value="Chromosome"/>
</dbReference>
<reference evidence="2 3" key="1">
    <citation type="submission" date="2017-09" db="EMBL/GenBank/DDBJ databases">
        <authorList>
            <person name="Lee N."/>
            <person name="Cho B.-K."/>
        </authorList>
    </citation>
    <scope>NUCLEOTIDE SEQUENCE [LARGE SCALE GENOMIC DNA]</scope>
    <source>
        <strain evidence="2 3">ATCC 12769</strain>
    </source>
</reference>
<gene>
    <name evidence="2" type="ORF">CP967_13540</name>
</gene>
<keyword evidence="1" id="KW-0472">Membrane</keyword>
<evidence type="ECO:0008006" key="4">
    <source>
        <dbReference type="Google" id="ProtNLM"/>
    </source>
</evidence>
<sequence length="133" mass="14558">MLAVRIFLVVMVCATSLVLVTNLYALRKARRLESTGARVEGECVNHYWPSGGYVGAICTYSAGGREDLSVRSSRYSVAPVEIGDLVEVTYDRKNPERSMLSFEVGNRVGYDTALTVVMGTLWAGAVVGIFLTW</sequence>
<organism evidence="2 3">
    <name type="scientific">Streptomyces nitrosporeus</name>
    <dbReference type="NCBI Taxonomy" id="28894"/>
    <lineage>
        <taxon>Bacteria</taxon>
        <taxon>Bacillati</taxon>
        <taxon>Actinomycetota</taxon>
        <taxon>Actinomycetes</taxon>
        <taxon>Kitasatosporales</taxon>
        <taxon>Streptomycetaceae</taxon>
        <taxon>Streptomyces</taxon>
    </lineage>
</organism>
<keyword evidence="3" id="KW-1185">Reference proteome</keyword>
<dbReference type="OrthoDB" id="4204924at2"/>
<dbReference type="AlphaFoldDB" id="A0A5J6FDF3"/>
<keyword evidence="1" id="KW-0812">Transmembrane</keyword>
<evidence type="ECO:0000256" key="1">
    <source>
        <dbReference type="SAM" id="Phobius"/>
    </source>
</evidence>
<feature type="transmembrane region" description="Helical" evidence="1">
    <location>
        <begin position="108"/>
        <end position="131"/>
    </location>
</feature>